<protein>
    <submittedName>
        <fullName evidence="1">Uncharacterized protein</fullName>
    </submittedName>
</protein>
<evidence type="ECO:0000313" key="3">
    <source>
        <dbReference type="Proteomes" id="UP001177023"/>
    </source>
</evidence>
<dbReference type="AlphaFoldDB" id="A0AA36FUL2"/>
<evidence type="ECO:0000313" key="1">
    <source>
        <dbReference type="EMBL" id="CAJ0565596.1"/>
    </source>
</evidence>
<accession>A0AA36FUL2</accession>
<dbReference type="Proteomes" id="UP001177023">
    <property type="component" value="Unassembled WGS sequence"/>
</dbReference>
<proteinExistence type="predicted"/>
<name>A0AA36FUL2_9BILA</name>
<dbReference type="EMBL" id="CATQJA010002704">
    <property type="protein sequence ID" value="CAJ0585373.1"/>
    <property type="molecule type" value="Genomic_DNA"/>
</dbReference>
<comment type="caution">
    <text evidence="1">The sequence shown here is derived from an EMBL/GenBank/DDBJ whole genome shotgun (WGS) entry which is preliminary data.</text>
</comment>
<keyword evidence="3" id="KW-1185">Reference proteome</keyword>
<evidence type="ECO:0000313" key="2">
    <source>
        <dbReference type="EMBL" id="CAJ0585373.1"/>
    </source>
</evidence>
<reference evidence="1" key="1">
    <citation type="submission" date="2023-06" db="EMBL/GenBank/DDBJ databases">
        <authorList>
            <person name="Delattre M."/>
        </authorList>
    </citation>
    <scope>NUCLEOTIDE SEQUENCE</scope>
    <source>
        <strain evidence="1">AF72</strain>
    </source>
</reference>
<gene>
    <name evidence="2" type="ORF">MSPICULIGERA_LOCUS23399</name>
    <name evidence="1" type="ORF">MSPICULIGERA_LOCUS4230</name>
</gene>
<sequence length="119" mass="13677">MVQWLDELTEPAGVCKGILMCYSIDQPLYHDLVAMDSRVRLYQGLPTDADIETLQTPHFIVIDDQCTELKRNKTVVDLFTKDPYGYLLINNHVLADPRQRLVTHIFPDDVGGEIVYMPR</sequence>
<organism evidence="1 3">
    <name type="scientific">Mesorhabditis spiculigera</name>
    <dbReference type="NCBI Taxonomy" id="96644"/>
    <lineage>
        <taxon>Eukaryota</taxon>
        <taxon>Metazoa</taxon>
        <taxon>Ecdysozoa</taxon>
        <taxon>Nematoda</taxon>
        <taxon>Chromadorea</taxon>
        <taxon>Rhabditida</taxon>
        <taxon>Rhabditina</taxon>
        <taxon>Rhabditomorpha</taxon>
        <taxon>Rhabditoidea</taxon>
        <taxon>Rhabditidae</taxon>
        <taxon>Mesorhabditinae</taxon>
        <taxon>Mesorhabditis</taxon>
    </lineage>
</organism>
<feature type="non-terminal residue" evidence="1">
    <location>
        <position position="119"/>
    </location>
</feature>
<dbReference type="EMBL" id="CATQJA010001078">
    <property type="protein sequence ID" value="CAJ0565596.1"/>
    <property type="molecule type" value="Genomic_DNA"/>
</dbReference>